<feature type="signal peptide" evidence="6">
    <location>
        <begin position="1"/>
        <end position="24"/>
    </location>
</feature>
<keyword evidence="3" id="KW-0813">Transport</keyword>
<evidence type="ECO:0000256" key="5">
    <source>
        <dbReference type="ARBA" id="ARBA00022729"/>
    </source>
</evidence>
<comment type="caution">
    <text evidence="8">The sequence shown here is derived from an EMBL/GenBank/DDBJ whole genome shotgun (WGS) entry which is preliminary data.</text>
</comment>
<evidence type="ECO:0000313" key="8">
    <source>
        <dbReference type="EMBL" id="MFB9134682.1"/>
    </source>
</evidence>
<dbReference type="InterPro" id="IPR002491">
    <property type="entry name" value="ABC_transptr_periplasmic_BD"/>
</dbReference>
<keyword evidence="9" id="KW-1185">Reference proteome</keyword>
<feature type="chain" id="PRO_5046948272" evidence="6">
    <location>
        <begin position="25"/>
        <end position="297"/>
    </location>
</feature>
<dbReference type="PANTHER" id="PTHR30532:SF1">
    <property type="entry name" value="IRON(3+)-HYDROXAMATE-BINDING PROTEIN FHUD"/>
    <property type="match status" value="1"/>
</dbReference>
<dbReference type="RefSeq" id="WP_390190692.1">
    <property type="nucleotide sequence ID" value="NZ_JBHMEP010000001.1"/>
</dbReference>
<name>A0ABV5HLP5_9VIBR</name>
<proteinExistence type="inferred from homology"/>
<feature type="domain" description="Fe/B12 periplasmic-binding" evidence="7">
    <location>
        <begin position="35"/>
        <end position="297"/>
    </location>
</feature>
<evidence type="ECO:0000256" key="2">
    <source>
        <dbReference type="ARBA" id="ARBA00008814"/>
    </source>
</evidence>
<evidence type="ECO:0000256" key="3">
    <source>
        <dbReference type="ARBA" id="ARBA00022448"/>
    </source>
</evidence>
<evidence type="ECO:0000256" key="1">
    <source>
        <dbReference type="ARBA" id="ARBA00004196"/>
    </source>
</evidence>
<dbReference type="CDD" id="cd01146">
    <property type="entry name" value="FhuD"/>
    <property type="match status" value="1"/>
</dbReference>
<dbReference type="Gene3D" id="3.40.50.1980">
    <property type="entry name" value="Nitrogenase molybdenum iron protein domain"/>
    <property type="match status" value="2"/>
</dbReference>
<comment type="similarity">
    <text evidence="2">Belongs to the bacterial solute-binding protein 8 family.</text>
</comment>
<dbReference type="EMBL" id="JBHMEP010000001">
    <property type="protein sequence ID" value="MFB9134682.1"/>
    <property type="molecule type" value="Genomic_DNA"/>
</dbReference>
<keyword evidence="4" id="KW-0408">Iron</keyword>
<dbReference type="PROSITE" id="PS50983">
    <property type="entry name" value="FE_B12_PBP"/>
    <property type="match status" value="1"/>
</dbReference>
<dbReference type="SUPFAM" id="SSF53807">
    <property type="entry name" value="Helical backbone' metal receptor"/>
    <property type="match status" value="1"/>
</dbReference>
<evidence type="ECO:0000256" key="6">
    <source>
        <dbReference type="SAM" id="SignalP"/>
    </source>
</evidence>
<gene>
    <name evidence="8" type="ORF">ACFFUV_06790</name>
</gene>
<comment type="subcellular location">
    <subcellularLocation>
        <location evidence="1">Cell envelope</location>
    </subcellularLocation>
</comment>
<keyword evidence="4" id="KW-0406">Ion transport</keyword>
<sequence>MARIKSFFLLFIISILALPSAVYAEESVSSPSAKRVVALTWSSAEALLALGITPIGIADRQGYNDWVKEPQLPTNVVNVGTRAEPNLEKIHALQPDLIVSSSRRNVDLSSIVDAQVLTLDTFNAQHDNGQAIDRHFLEIAKAVGKTETAKLVLKQRDAQINTWKQKLEQHFADGIPKVTLVHFLNTTTAAVYGENSSVEYALSKLGISPAIPTQNTAYGVTHVPLKQLSSVGSQVLIYIRPFVEEQKLFSSVLWKHMPFVKQKHFLTIEPCWTFGSASSIERIAKVTTNALLAMDNQ</sequence>
<keyword evidence="5 6" id="KW-0732">Signal</keyword>
<dbReference type="Pfam" id="PF01497">
    <property type="entry name" value="Peripla_BP_2"/>
    <property type="match status" value="1"/>
</dbReference>
<evidence type="ECO:0000259" key="7">
    <source>
        <dbReference type="PROSITE" id="PS50983"/>
    </source>
</evidence>
<evidence type="ECO:0000256" key="4">
    <source>
        <dbReference type="ARBA" id="ARBA00022496"/>
    </source>
</evidence>
<reference evidence="8 9" key="1">
    <citation type="submission" date="2024-09" db="EMBL/GenBank/DDBJ databases">
        <authorList>
            <person name="Sun Q."/>
            <person name="Mori K."/>
        </authorList>
    </citation>
    <scope>NUCLEOTIDE SEQUENCE [LARGE SCALE GENOMIC DNA]</scope>
    <source>
        <strain evidence="8 9">CECT 8064</strain>
    </source>
</reference>
<dbReference type="Proteomes" id="UP001589645">
    <property type="component" value="Unassembled WGS sequence"/>
</dbReference>
<dbReference type="PRINTS" id="PR01715">
    <property type="entry name" value="FERRIBNDNGPP"/>
</dbReference>
<keyword evidence="4" id="KW-0410">Iron transport</keyword>
<dbReference type="PANTHER" id="PTHR30532">
    <property type="entry name" value="IRON III DICITRATE-BINDING PERIPLASMIC PROTEIN"/>
    <property type="match status" value="1"/>
</dbReference>
<protein>
    <submittedName>
        <fullName evidence="8">ABC transporter substrate-binding protein</fullName>
    </submittedName>
</protein>
<accession>A0ABV5HLP5</accession>
<dbReference type="InterPro" id="IPR051313">
    <property type="entry name" value="Bact_iron-sidero_bind"/>
</dbReference>
<organism evidence="8 9">
    <name type="scientific">Vibrio olivae</name>
    <dbReference type="NCBI Taxonomy" id="1243002"/>
    <lineage>
        <taxon>Bacteria</taxon>
        <taxon>Pseudomonadati</taxon>
        <taxon>Pseudomonadota</taxon>
        <taxon>Gammaproteobacteria</taxon>
        <taxon>Vibrionales</taxon>
        <taxon>Vibrionaceae</taxon>
        <taxon>Vibrio</taxon>
    </lineage>
</organism>
<evidence type="ECO:0000313" key="9">
    <source>
        <dbReference type="Proteomes" id="UP001589645"/>
    </source>
</evidence>